<feature type="region of interest" description="Disordered" evidence="1">
    <location>
        <begin position="125"/>
        <end position="160"/>
    </location>
</feature>
<gene>
    <name evidence="2" type="ORF">KQX54_014857</name>
</gene>
<feature type="compositionally biased region" description="Basic and acidic residues" evidence="1">
    <location>
        <begin position="8"/>
        <end position="23"/>
    </location>
</feature>
<evidence type="ECO:0000256" key="1">
    <source>
        <dbReference type="SAM" id="MobiDB-lite"/>
    </source>
</evidence>
<name>A0AAV7ISY9_COTGL</name>
<evidence type="ECO:0000313" key="3">
    <source>
        <dbReference type="Proteomes" id="UP000826195"/>
    </source>
</evidence>
<proteinExistence type="predicted"/>
<feature type="region of interest" description="Disordered" evidence="1">
    <location>
        <begin position="1"/>
        <end position="23"/>
    </location>
</feature>
<organism evidence="2 3">
    <name type="scientific">Cotesia glomerata</name>
    <name type="common">Lepidopteran parasitic wasp</name>
    <name type="synonym">Apanteles glomeratus</name>
    <dbReference type="NCBI Taxonomy" id="32391"/>
    <lineage>
        <taxon>Eukaryota</taxon>
        <taxon>Metazoa</taxon>
        <taxon>Ecdysozoa</taxon>
        <taxon>Arthropoda</taxon>
        <taxon>Hexapoda</taxon>
        <taxon>Insecta</taxon>
        <taxon>Pterygota</taxon>
        <taxon>Neoptera</taxon>
        <taxon>Endopterygota</taxon>
        <taxon>Hymenoptera</taxon>
        <taxon>Apocrita</taxon>
        <taxon>Ichneumonoidea</taxon>
        <taxon>Braconidae</taxon>
        <taxon>Microgastrinae</taxon>
        <taxon>Cotesia</taxon>
    </lineage>
</organism>
<accession>A0AAV7ISY9</accession>
<comment type="caution">
    <text evidence="2">The sequence shown here is derived from an EMBL/GenBank/DDBJ whole genome shotgun (WGS) entry which is preliminary data.</text>
</comment>
<dbReference type="Proteomes" id="UP000826195">
    <property type="component" value="Unassembled WGS sequence"/>
</dbReference>
<dbReference type="EMBL" id="JAHXZJ010000747">
    <property type="protein sequence ID" value="KAH0558205.1"/>
    <property type="molecule type" value="Genomic_DNA"/>
</dbReference>
<evidence type="ECO:0000313" key="2">
    <source>
        <dbReference type="EMBL" id="KAH0558205.1"/>
    </source>
</evidence>
<protein>
    <submittedName>
        <fullName evidence="2">Uncharacterized protein</fullName>
    </submittedName>
</protein>
<sequence>MASPLGEGKGERGGKPYRENDTHRVMKSHVLSSCRSSVKGSSGDEFCGRILLQRFSWRTYDNETKRNASCNVRTRKLPEREEMEIKMKGKEEGWIEMEALQNQKRTKVPRKAAWCQGILSLSVDPLRSRRKERRGSPSRQGRPCNSKGTERDAASLQATT</sequence>
<dbReference type="AlphaFoldDB" id="A0AAV7ISY9"/>
<reference evidence="2 3" key="1">
    <citation type="journal article" date="2021" name="J. Hered.">
        <title>A chromosome-level genome assembly of the parasitoid wasp, Cotesia glomerata (Hymenoptera: Braconidae).</title>
        <authorList>
            <person name="Pinto B.J."/>
            <person name="Weis J.J."/>
            <person name="Gamble T."/>
            <person name="Ode P.J."/>
            <person name="Paul R."/>
            <person name="Zaspel J.M."/>
        </authorList>
    </citation>
    <scope>NUCLEOTIDE SEQUENCE [LARGE SCALE GENOMIC DNA]</scope>
    <source>
        <strain evidence="2">CgM1</strain>
    </source>
</reference>
<keyword evidence="3" id="KW-1185">Reference proteome</keyword>